<evidence type="ECO:0000256" key="2">
    <source>
        <dbReference type="ARBA" id="ARBA00022723"/>
    </source>
</evidence>
<evidence type="ECO:0000256" key="6">
    <source>
        <dbReference type="ARBA" id="ARBA00023242"/>
    </source>
</evidence>
<keyword evidence="6" id="KW-0539">Nucleus</keyword>
<sequence>MTSLHVCFSNNPVKSQPEVGLSLDFLDFGQLGHDFTRPTSIPIPPNAIPLNATDYRPELDSYDLTSFGSFSSAAESLVHDHAIVIPAYSPPSTPAATTQDFCLLDEQEPALAASETQLYSELQPQDTPSALLSSSSTSEQDISTPLTAMLSPYGFYVDDMMLMSSPSSPGSWLTNSIESGLYIQSPSTSHLFGMDSSASANPADQLQIPPQQHSYYASSYSSSSSVSQASVATPSAVPQHHDSANNIMDWSLHQDAPTDYHMDMMTTMTATPAANQVNNGNDNSVGLHSMVESETAVTQDPVFLQHHGKSTPVMGKKHSRRREYECPHCHRKSNRSNNMKEHILTHNPNRPKNFPCTLCPKRFARKHDLKRHHQSHERSIEKMMVACGLVPGATSISL</sequence>
<dbReference type="PANTHER" id="PTHR16515:SF49">
    <property type="entry name" value="GASTRULA ZINC FINGER PROTEIN XLCGF49.1-LIKE-RELATED"/>
    <property type="match status" value="1"/>
</dbReference>
<comment type="caution">
    <text evidence="10">The sequence shown here is derived from an EMBL/GenBank/DDBJ whole genome shotgun (WGS) entry which is preliminary data.</text>
</comment>
<dbReference type="SUPFAM" id="SSF57667">
    <property type="entry name" value="beta-beta-alpha zinc fingers"/>
    <property type="match status" value="1"/>
</dbReference>
<dbReference type="GO" id="GO:0005634">
    <property type="term" value="C:nucleus"/>
    <property type="evidence" value="ECO:0007669"/>
    <property type="project" value="UniProtKB-SubCell"/>
</dbReference>
<gene>
    <name evidence="10" type="ORF">BCR42DRAFT_402695</name>
</gene>
<evidence type="ECO:0000313" key="10">
    <source>
        <dbReference type="EMBL" id="ORZ24326.1"/>
    </source>
</evidence>
<name>A0A1X2IYB6_9FUNG</name>
<dbReference type="PANTHER" id="PTHR16515">
    <property type="entry name" value="PR DOMAIN ZINC FINGER PROTEIN"/>
    <property type="match status" value="1"/>
</dbReference>
<dbReference type="OrthoDB" id="8117402at2759"/>
<dbReference type="PROSITE" id="PS50157">
    <property type="entry name" value="ZINC_FINGER_C2H2_2"/>
    <property type="match status" value="2"/>
</dbReference>
<dbReference type="InterPro" id="IPR036236">
    <property type="entry name" value="Znf_C2H2_sf"/>
</dbReference>
<dbReference type="PROSITE" id="PS00028">
    <property type="entry name" value="ZINC_FINGER_C2H2_1"/>
    <property type="match status" value="1"/>
</dbReference>
<keyword evidence="5" id="KW-0862">Zinc</keyword>
<dbReference type="GO" id="GO:0010468">
    <property type="term" value="P:regulation of gene expression"/>
    <property type="evidence" value="ECO:0007669"/>
    <property type="project" value="TreeGrafter"/>
</dbReference>
<evidence type="ECO:0000256" key="8">
    <source>
        <dbReference type="SAM" id="MobiDB-lite"/>
    </source>
</evidence>
<dbReference type="Pfam" id="PF00096">
    <property type="entry name" value="zf-C2H2"/>
    <property type="match status" value="2"/>
</dbReference>
<dbReference type="AlphaFoldDB" id="A0A1X2IYB6"/>
<keyword evidence="4 7" id="KW-0863">Zinc-finger</keyword>
<dbReference type="InterPro" id="IPR013087">
    <property type="entry name" value="Znf_C2H2_type"/>
</dbReference>
<dbReference type="STRING" id="90262.A0A1X2IYB6"/>
<evidence type="ECO:0000256" key="1">
    <source>
        <dbReference type="ARBA" id="ARBA00004123"/>
    </source>
</evidence>
<dbReference type="InterPro" id="IPR050331">
    <property type="entry name" value="Zinc_finger"/>
</dbReference>
<dbReference type="Gene3D" id="3.30.160.60">
    <property type="entry name" value="Classic Zinc Finger"/>
    <property type="match status" value="1"/>
</dbReference>
<accession>A0A1X2IYB6</accession>
<feature type="compositionally biased region" description="Polar residues" evidence="8">
    <location>
        <begin position="117"/>
        <end position="128"/>
    </location>
</feature>
<feature type="domain" description="C2H2-type" evidence="9">
    <location>
        <begin position="354"/>
        <end position="381"/>
    </location>
</feature>
<dbReference type="Proteomes" id="UP000193560">
    <property type="component" value="Unassembled WGS sequence"/>
</dbReference>
<keyword evidence="11" id="KW-1185">Reference proteome</keyword>
<evidence type="ECO:0000256" key="3">
    <source>
        <dbReference type="ARBA" id="ARBA00022737"/>
    </source>
</evidence>
<dbReference type="EMBL" id="MCGE01000002">
    <property type="protein sequence ID" value="ORZ24326.1"/>
    <property type="molecule type" value="Genomic_DNA"/>
</dbReference>
<comment type="subcellular location">
    <subcellularLocation>
        <location evidence="1">Nucleus</location>
    </subcellularLocation>
</comment>
<feature type="domain" description="C2H2-type" evidence="9">
    <location>
        <begin position="324"/>
        <end position="351"/>
    </location>
</feature>
<feature type="compositionally biased region" description="Low complexity" evidence="8">
    <location>
        <begin position="129"/>
        <end position="138"/>
    </location>
</feature>
<evidence type="ECO:0000256" key="7">
    <source>
        <dbReference type="PROSITE-ProRule" id="PRU00042"/>
    </source>
</evidence>
<keyword evidence="3" id="KW-0677">Repeat</keyword>
<protein>
    <recommendedName>
        <fullName evidence="9">C2H2-type domain-containing protein</fullName>
    </recommendedName>
</protein>
<dbReference type="SMART" id="SM00355">
    <property type="entry name" value="ZnF_C2H2"/>
    <property type="match status" value="2"/>
</dbReference>
<evidence type="ECO:0000256" key="4">
    <source>
        <dbReference type="ARBA" id="ARBA00022771"/>
    </source>
</evidence>
<feature type="region of interest" description="Disordered" evidence="8">
    <location>
        <begin position="117"/>
        <end position="138"/>
    </location>
</feature>
<reference evidence="10 11" key="1">
    <citation type="submission" date="2016-07" db="EMBL/GenBank/DDBJ databases">
        <title>Pervasive Adenine N6-methylation of Active Genes in Fungi.</title>
        <authorList>
            <consortium name="DOE Joint Genome Institute"/>
            <person name="Mondo S.J."/>
            <person name="Dannebaum R.O."/>
            <person name="Kuo R.C."/>
            <person name="Labutti K."/>
            <person name="Haridas S."/>
            <person name="Kuo A."/>
            <person name="Salamov A."/>
            <person name="Ahrendt S.R."/>
            <person name="Lipzen A."/>
            <person name="Sullivan W."/>
            <person name="Andreopoulos W.B."/>
            <person name="Clum A."/>
            <person name="Lindquist E."/>
            <person name="Daum C."/>
            <person name="Ramamoorthy G.K."/>
            <person name="Gryganskyi A."/>
            <person name="Culley D."/>
            <person name="Magnuson J.K."/>
            <person name="James T.Y."/>
            <person name="O'Malley M.A."/>
            <person name="Stajich J.E."/>
            <person name="Spatafora J.W."/>
            <person name="Visel A."/>
            <person name="Grigoriev I.V."/>
        </authorList>
    </citation>
    <scope>NUCLEOTIDE SEQUENCE [LARGE SCALE GENOMIC DNA]</scope>
    <source>
        <strain evidence="10 11">NRRL 1336</strain>
    </source>
</reference>
<organism evidence="10 11">
    <name type="scientific">Absidia repens</name>
    <dbReference type="NCBI Taxonomy" id="90262"/>
    <lineage>
        <taxon>Eukaryota</taxon>
        <taxon>Fungi</taxon>
        <taxon>Fungi incertae sedis</taxon>
        <taxon>Mucoromycota</taxon>
        <taxon>Mucoromycotina</taxon>
        <taxon>Mucoromycetes</taxon>
        <taxon>Mucorales</taxon>
        <taxon>Cunninghamellaceae</taxon>
        <taxon>Absidia</taxon>
    </lineage>
</organism>
<proteinExistence type="predicted"/>
<evidence type="ECO:0000256" key="5">
    <source>
        <dbReference type="ARBA" id="ARBA00022833"/>
    </source>
</evidence>
<evidence type="ECO:0000313" key="11">
    <source>
        <dbReference type="Proteomes" id="UP000193560"/>
    </source>
</evidence>
<evidence type="ECO:0000259" key="9">
    <source>
        <dbReference type="PROSITE" id="PS50157"/>
    </source>
</evidence>
<keyword evidence="2" id="KW-0479">Metal-binding</keyword>
<dbReference type="GO" id="GO:0008270">
    <property type="term" value="F:zinc ion binding"/>
    <property type="evidence" value="ECO:0007669"/>
    <property type="project" value="UniProtKB-KW"/>
</dbReference>